<protein>
    <submittedName>
        <fullName evidence="1">Uncharacterized protein</fullName>
    </submittedName>
</protein>
<sequence length="376" mass="43306">MVQFILAILLLLPLSAKPDKVLIDQLQKIYPRMLDNFASTIIRRLNDCTEDGDDVIEDAPLQDFLRQIPLWQPLKAKSYHDDQSDYNLLLRYLEDFEVSRLFDLMYASVPKVKCDGTTTIPKDFDATRIAQDFLQGLDFIYTPLIKAHQEGLEIKPYWQALQESQKNMAWKSTDKLAHQLKPSKATSALIQENPTDPNIPLIKHFFKIAKVAYASYLFADSKRQSKEDITSHYSESYDLYIRKFVVYYQARINAFLGGSVDGGQSVMQAYFDTLSHTHSNPSMTTKEAMAIFIPKNPSVCFNPQFLNQEAKEVCLHTFQNQTYARKPLKEYLRTLRLISIGTAPCLYLKGKRTITRFKSQDSLCLALQKLPLEKEF</sequence>
<organism evidence="1 2">
    <name type="scientific">Helicobacter baculiformis</name>
    <dbReference type="NCBI Taxonomy" id="427351"/>
    <lineage>
        <taxon>Bacteria</taxon>
        <taxon>Pseudomonadati</taxon>
        <taxon>Campylobacterota</taxon>
        <taxon>Epsilonproteobacteria</taxon>
        <taxon>Campylobacterales</taxon>
        <taxon>Helicobacteraceae</taxon>
        <taxon>Helicobacter</taxon>
    </lineage>
</organism>
<dbReference type="Proteomes" id="UP001595783">
    <property type="component" value="Unassembled WGS sequence"/>
</dbReference>
<dbReference type="RefSeq" id="WP_233708920.1">
    <property type="nucleotide sequence ID" value="NZ_FZMF01000001.1"/>
</dbReference>
<gene>
    <name evidence="1" type="ORF">ACFOPX_01770</name>
</gene>
<name>A0ABV7ZFD6_9HELI</name>
<dbReference type="EMBL" id="JBHRZO010000009">
    <property type="protein sequence ID" value="MFC3847263.1"/>
    <property type="molecule type" value="Genomic_DNA"/>
</dbReference>
<evidence type="ECO:0000313" key="2">
    <source>
        <dbReference type="Proteomes" id="UP001595783"/>
    </source>
</evidence>
<reference evidence="2" key="1">
    <citation type="journal article" date="2019" name="Int. J. Syst. Evol. Microbiol.">
        <title>The Global Catalogue of Microorganisms (GCM) 10K type strain sequencing project: providing services to taxonomists for standard genome sequencing and annotation.</title>
        <authorList>
            <consortium name="The Broad Institute Genomics Platform"/>
            <consortium name="The Broad Institute Genome Sequencing Center for Infectious Disease"/>
            <person name="Wu L."/>
            <person name="Ma J."/>
        </authorList>
    </citation>
    <scope>NUCLEOTIDE SEQUENCE [LARGE SCALE GENOMIC DNA]</scope>
    <source>
        <strain evidence="2">CCUG 53816</strain>
    </source>
</reference>
<accession>A0ABV7ZFD6</accession>
<comment type="caution">
    <text evidence="1">The sequence shown here is derived from an EMBL/GenBank/DDBJ whole genome shotgun (WGS) entry which is preliminary data.</text>
</comment>
<keyword evidence="2" id="KW-1185">Reference proteome</keyword>
<evidence type="ECO:0000313" key="1">
    <source>
        <dbReference type="EMBL" id="MFC3847263.1"/>
    </source>
</evidence>
<proteinExistence type="predicted"/>